<protein>
    <submittedName>
        <fullName evidence="1">Uncharacterized protein</fullName>
    </submittedName>
</protein>
<keyword evidence="2" id="KW-1185">Reference proteome</keyword>
<gene>
    <name evidence="1" type="ORF">DPEC_G00020270</name>
</gene>
<evidence type="ECO:0000313" key="2">
    <source>
        <dbReference type="Proteomes" id="UP001157502"/>
    </source>
</evidence>
<name>A0ACC2HGI7_DALPE</name>
<evidence type="ECO:0000313" key="1">
    <source>
        <dbReference type="EMBL" id="KAJ8014871.1"/>
    </source>
</evidence>
<reference evidence="1" key="1">
    <citation type="submission" date="2021-05" db="EMBL/GenBank/DDBJ databases">
        <authorList>
            <person name="Pan Q."/>
            <person name="Jouanno E."/>
            <person name="Zahm M."/>
            <person name="Klopp C."/>
            <person name="Cabau C."/>
            <person name="Louis A."/>
            <person name="Berthelot C."/>
            <person name="Parey E."/>
            <person name="Roest Crollius H."/>
            <person name="Montfort J."/>
            <person name="Robinson-Rechavi M."/>
            <person name="Bouchez O."/>
            <person name="Lampietro C."/>
            <person name="Lopez Roques C."/>
            <person name="Donnadieu C."/>
            <person name="Postlethwait J."/>
            <person name="Bobe J."/>
            <person name="Dillon D."/>
            <person name="Chandos A."/>
            <person name="von Hippel F."/>
            <person name="Guiguen Y."/>
        </authorList>
    </citation>
    <scope>NUCLEOTIDE SEQUENCE</scope>
    <source>
        <strain evidence="1">YG-Jan2019</strain>
    </source>
</reference>
<comment type="caution">
    <text evidence="1">The sequence shown here is derived from an EMBL/GenBank/DDBJ whole genome shotgun (WGS) entry which is preliminary data.</text>
</comment>
<dbReference type="EMBL" id="CM055729">
    <property type="protein sequence ID" value="KAJ8014871.1"/>
    <property type="molecule type" value="Genomic_DNA"/>
</dbReference>
<dbReference type="Proteomes" id="UP001157502">
    <property type="component" value="Chromosome 2"/>
</dbReference>
<proteinExistence type="predicted"/>
<organism evidence="1 2">
    <name type="scientific">Dallia pectoralis</name>
    <name type="common">Alaska blackfish</name>
    <dbReference type="NCBI Taxonomy" id="75939"/>
    <lineage>
        <taxon>Eukaryota</taxon>
        <taxon>Metazoa</taxon>
        <taxon>Chordata</taxon>
        <taxon>Craniata</taxon>
        <taxon>Vertebrata</taxon>
        <taxon>Euteleostomi</taxon>
        <taxon>Actinopterygii</taxon>
        <taxon>Neopterygii</taxon>
        <taxon>Teleostei</taxon>
        <taxon>Protacanthopterygii</taxon>
        <taxon>Esociformes</taxon>
        <taxon>Umbridae</taxon>
        <taxon>Dallia</taxon>
    </lineage>
</organism>
<sequence length="67" mass="7388">MKKMKYPSMDIRKSGSGAHVFRARTPSSNLSPLVLTVPAGTAPDKLKRKDTEVRKPTSYELVLLSAE</sequence>
<accession>A0ACC2HGI7</accession>